<keyword evidence="4 5" id="KW-0443">Lipid metabolism</keyword>
<dbReference type="AlphaFoldDB" id="A0A3M8DV41"/>
<protein>
    <submittedName>
        <fullName evidence="7">Patatin family protein</fullName>
    </submittedName>
</protein>
<accession>A0A3M8DV41</accession>
<dbReference type="PANTHER" id="PTHR14226:SF76">
    <property type="entry name" value="NTE FAMILY PROTEIN RSSA"/>
    <property type="match status" value="1"/>
</dbReference>
<sequence>MAAGKRRPKIGLALGSGGARGFAHIGVLKVLEEHQIEVDFLAGSSMGSLVAAFYANGIKPDMMEKLALNLKRKHWLDVIVPNLGFVAGQKIKELIRLLTHGKNIEQLNIPLAIVATDIERGERVVFTKGPIDQAVRASISIPGIFVPEKVDGRLLVDGGVIDRVPITVARELGADIVIAVDVAQFDTQIQVKSIFEVIAQAIDVMEREILRHRIVSADLVIRPDVGQYSSIAYSGIQEIIAEGERCAREHVEKIIELIEKWEDQQ</sequence>
<feature type="domain" description="PNPLA" evidence="6">
    <location>
        <begin position="12"/>
        <end position="170"/>
    </location>
</feature>
<comment type="caution">
    <text evidence="7">The sequence shown here is derived from an EMBL/GenBank/DDBJ whole genome shotgun (WGS) entry which is preliminary data.</text>
</comment>
<dbReference type="PROSITE" id="PS01237">
    <property type="entry name" value="UPF0028"/>
    <property type="match status" value="1"/>
</dbReference>
<dbReference type="InterPro" id="IPR016035">
    <property type="entry name" value="Acyl_Trfase/lysoPLipase"/>
</dbReference>
<dbReference type="Pfam" id="PF01734">
    <property type="entry name" value="Patatin"/>
    <property type="match status" value="1"/>
</dbReference>
<comment type="caution">
    <text evidence="5">Lacks conserved residue(s) required for the propagation of feature annotation.</text>
</comment>
<evidence type="ECO:0000313" key="7">
    <source>
        <dbReference type="EMBL" id="RNB91942.1"/>
    </source>
</evidence>
<dbReference type="InterPro" id="IPR050301">
    <property type="entry name" value="NTE"/>
</dbReference>
<evidence type="ECO:0000256" key="1">
    <source>
        <dbReference type="ARBA" id="ARBA00006636"/>
    </source>
</evidence>
<dbReference type="Gene3D" id="3.40.1090.10">
    <property type="entry name" value="Cytosolic phospholipase A2 catalytic domain"/>
    <property type="match status" value="1"/>
</dbReference>
<dbReference type="OrthoDB" id="9770965at2"/>
<evidence type="ECO:0000256" key="3">
    <source>
        <dbReference type="ARBA" id="ARBA00022963"/>
    </source>
</evidence>
<keyword evidence="8" id="KW-1185">Reference proteome</keyword>
<dbReference type="SUPFAM" id="SSF52151">
    <property type="entry name" value="FabD/lysophospholipase-like"/>
    <property type="match status" value="1"/>
</dbReference>
<dbReference type="RefSeq" id="WP_122916604.1">
    <property type="nucleotide sequence ID" value="NZ_RHHQ01000004.1"/>
</dbReference>
<evidence type="ECO:0000313" key="8">
    <source>
        <dbReference type="Proteomes" id="UP000271031"/>
    </source>
</evidence>
<reference evidence="7 8" key="1">
    <citation type="submission" date="2018-10" db="EMBL/GenBank/DDBJ databases">
        <title>Phylogenomics of Brevibacillus.</title>
        <authorList>
            <person name="Dunlap C."/>
        </authorList>
    </citation>
    <scope>NUCLEOTIDE SEQUENCE [LARGE SCALE GENOMIC DNA]</scope>
    <source>
        <strain evidence="7 8">JCM 15716</strain>
    </source>
</reference>
<evidence type="ECO:0000256" key="5">
    <source>
        <dbReference type="PROSITE-ProRule" id="PRU01161"/>
    </source>
</evidence>
<keyword evidence="3 5" id="KW-0442">Lipid degradation</keyword>
<organism evidence="7 8">
    <name type="scientific">Brevibacillus fluminis</name>
    <dbReference type="NCBI Taxonomy" id="511487"/>
    <lineage>
        <taxon>Bacteria</taxon>
        <taxon>Bacillati</taxon>
        <taxon>Bacillota</taxon>
        <taxon>Bacilli</taxon>
        <taxon>Bacillales</taxon>
        <taxon>Paenibacillaceae</taxon>
        <taxon>Brevibacillus</taxon>
    </lineage>
</organism>
<evidence type="ECO:0000256" key="2">
    <source>
        <dbReference type="ARBA" id="ARBA00022801"/>
    </source>
</evidence>
<name>A0A3M8DV41_9BACL</name>
<evidence type="ECO:0000259" key="6">
    <source>
        <dbReference type="PROSITE" id="PS51635"/>
    </source>
</evidence>
<dbReference type="PROSITE" id="PS51635">
    <property type="entry name" value="PNPLA"/>
    <property type="match status" value="1"/>
</dbReference>
<dbReference type="Proteomes" id="UP000271031">
    <property type="component" value="Unassembled WGS sequence"/>
</dbReference>
<dbReference type="GO" id="GO:0016042">
    <property type="term" value="P:lipid catabolic process"/>
    <property type="evidence" value="ECO:0007669"/>
    <property type="project" value="UniProtKB-UniRule"/>
</dbReference>
<dbReference type="GO" id="GO:0004622">
    <property type="term" value="F:phosphatidylcholine lysophospholipase activity"/>
    <property type="evidence" value="ECO:0007669"/>
    <property type="project" value="InterPro"/>
</dbReference>
<feature type="short sequence motif" description="GXSXG" evidence="5">
    <location>
        <begin position="43"/>
        <end position="47"/>
    </location>
</feature>
<keyword evidence="2 5" id="KW-0378">Hydrolase</keyword>
<dbReference type="InterPro" id="IPR001423">
    <property type="entry name" value="LysoPLipase_patatin_CS"/>
</dbReference>
<dbReference type="InterPro" id="IPR002641">
    <property type="entry name" value="PNPLA_dom"/>
</dbReference>
<feature type="active site" description="Nucleophile" evidence="5">
    <location>
        <position position="45"/>
    </location>
</feature>
<comment type="similarity">
    <text evidence="1">Belongs to the NTE family.</text>
</comment>
<gene>
    <name evidence="7" type="ORF">EDM56_04100</name>
</gene>
<feature type="active site" description="Proton acceptor" evidence="5">
    <location>
        <position position="157"/>
    </location>
</feature>
<evidence type="ECO:0000256" key="4">
    <source>
        <dbReference type="ARBA" id="ARBA00023098"/>
    </source>
</evidence>
<proteinExistence type="inferred from homology"/>
<dbReference type="GO" id="GO:0046470">
    <property type="term" value="P:phosphatidylcholine metabolic process"/>
    <property type="evidence" value="ECO:0007669"/>
    <property type="project" value="InterPro"/>
</dbReference>
<dbReference type="PANTHER" id="PTHR14226">
    <property type="entry name" value="NEUROPATHY TARGET ESTERASE/SWISS CHEESE D.MELANOGASTER"/>
    <property type="match status" value="1"/>
</dbReference>
<feature type="short sequence motif" description="DGA/G" evidence="5">
    <location>
        <begin position="157"/>
        <end position="159"/>
    </location>
</feature>
<dbReference type="EMBL" id="RHHQ01000004">
    <property type="protein sequence ID" value="RNB91942.1"/>
    <property type="molecule type" value="Genomic_DNA"/>
</dbReference>